<protein>
    <submittedName>
        <fullName evidence="2">Enamine deaminase RidA (YjgF/YER057c/UK114 family)</fullName>
    </submittedName>
</protein>
<dbReference type="InterPro" id="IPR006175">
    <property type="entry name" value="YjgF/YER057c/UK114"/>
</dbReference>
<dbReference type="Proteomes" id="UP000254848">
    <property type="component" value="Unassembled WGS sequence"/>
</dbReference>
<gene>
    <name evidence="2" type="ORF">C8D90_102262</name>
</gene>
<dbReference type="RefSeq" id="WP_115457514.1">
    <property type="nucleotide sequence ID" value="NZ_QRAP01000002.1"/>
</dbReference>
<evidence type="ECO:0000313" key="3">
    <source>
        <dbReference type="Proteomes" id="UP000254848"/>
    </source>
</evidence>
<dbReference type="EMBL" id="QRAP01000002">
    <property type="protein sequence ID" value="RDK95779.1"/>
    <property type="molecule type" value="Genomic_DNA"/>
</dbReference>
<accession>A0A370R1J1</accession>
<organism evidence="2 3">
    <name type="scientific">Enterobacillus tribolii</name>
    <dbReference type="NCBI Taxonomy" id="1487935"/>
    <lineage>
        <taxon>Bacteria</taxon>
        <taxon>Pseudomonadati</taxon>
        <taxon>Pseudomonadota</taxon>
        <taxon>Gammaproteobacteria</taxon>
        <taxon>Enterobacterales</taxon>
        <taxon>Hafniaceae</taxon>
        <taxon>Enterobacillus</taxon>
    </lineage>
</organism>
<dbReference type="PANTHER" id="PTHR43857:SF1">
    <property type="entry name" value="YJGH FAMILY PROTEIN"/>
    <property type="match status" value="1"/>
</dbReference>
<dbReference type="OrthoDB" id="9809792at2"/>
<dbReference type="AlphaFoldDB" id="A0A370R1J1"/>
<comment type="caution">
    <text evidence="2">The sequence shown here is derived from an EMBL/GenBank/DDBJ whole genome shotgun (WGS) entry which is preliminary data.</text>
</comment>
<dbReference type="InterPro" id="IPR035959">
    <property type="entry name" value="RutC-like_sf"/>
</dbReference>
<dbReference type="Pfam" id="PF01042">
    <property type="entry name" value="Ribonuc_L-PSP"/>
    <property type="match status" value="1"/>
</dbReference>
<keyword evidence="3" id="KW-1185">Reference proteome</keyword>
<dbReference type="SUPFAM" id="SSF55298">
    <property type="entry name" value="YjgF-like"/>
    <property type="match status" value="1"/>
</dbReference>
<name>A0A370R1J1_9GAMM</name>
<reference evidence="2 3" key="1">
    <citation type="submission" date="2018-07" db="EMBL/GenBank/DDBJ databases">
        <title>Genomic Encyclopedia of Type Strains, Phase IV (KMG-IV): sequencing the most valuable type-strain genomes for metagenomic binning, comparative biology and taxonomic classification.</title>
        <authorList>
            <person name="Goeker M."/>
        </authorList>
    </citation>
    <scope>NUCLEOTIDE SEQUENCE [LARGE SCALE GENOMIC DNA]</scope>
    <source>
        <strain evidence="2 3">DSM 103736</strain>
    </source>
</reference>
<dbReference type="Gene3D" id="3.30.1330.40">
    <property type="entry name" value="RutC-like"/>
    <property type="match status" value="1"/>
</dbReference>
<dbReference type="CDD" id="cd00448">
    <property type="entry name" value="YjgF_YER057c_UK114_family"/>
    <property type="match status" value="1"/>
</dbReference>
<evidence type="ECO:0000313" key="2">
    <source>
        <dbReference type="EMBL" id="RDK95779.1"/>
    </source>
</evidence>
<keyword evidence="1" id="KW-0175">Coiled coil</keyword>
<dbReference type="PANTHER" id="PTHR43857">
    <property type="entry name" value="BLR7761 PROTEIN"/>
    <property type="match status" value="1"/>
</dbReference>
<proteinExistence type="predicted"/>
<evidence type="ECO:0000256" key="1">
    <source>
        <dbReference type="SAM" id="Coils"/>
    </source>
</evidence>
<feature type="coiled-coil region" evidence="1">
    <location>
        <begin position="49"/>
        <end position="76"/>
    </location>
</feature>
<sequence length="130" mass="14258">MKTFANPPGLHAPLARYSHQAEIRGPQRWLVLSGQIGMTPQGAVPEDAAAQLALALDNVLENLRAAQMRREDLIKLTFYLVAPDDAARRRQIISEKLGEHEPCMTVVYVAGLASPALKVEIEGWACRDDG</sequence>